<dbReference type="RefSeq" id="WP_273600320.1">
    <property type="nucleotide sequence ID" value="NZ_JAQQXT010000005.1"/>
</dbReference>
<comment type="caution">
    <text evidence="6">The sequence shown here is derived from an EMBL/GenBank/DDBJ whole genome shotgun (WGS) entry which is preliminary data.</text>
</comment>
<evidence type="ECO:0000256" key="3">
    <source>
        <dbReference type="ARBA" id="ARBA00022737"/>
    </source>
</evidence>
<dbReference type="InterPro" id="IPR011004">
    <property type="entry name" value="Trimer_LpxA-like_sf"/>
</dbReference>
<name>A0ABT5KGJ6_9BURK</name>
<keyword evidence="5" id="KW-1133">Transmembrane helix</keyword>
<dbReference type="SUPFAM" id="SSF51161">
    <property type="entry name" value="Trimeric LpxA-like enzymes"/>
    <property type="match status" value="1"/>
</dbReference>
<dbReference type="EMBL" id="JAQQXT010000005">
    <property type="protein sequence ID" value="MDC8772080.1"/>
    <property type="molecule type" value="Genomic_DNA"/>
</dbReference>
<keyword evidence="2" id="KW-0808">Transferase</keyword>
<comment type="similarity">
    <text evidence="1">Belongs to the transferase hexapeptide repeat family.</text>
</comment>
<keyword evidence="3" id="KW-0677">Repeat</keyword>
<dbReference type="CDD" id="cd03354">
    <property type="entry name" value="LbH_SAT"/>
    <property type="match status" value="1"/>
</dbReference>
<protein>
    <submittedName>
        <fullName evidence="6">Serine acetyltransferase</fullName>
    </submittedName>
</protein>
<organism evidence="6 7">
    <name type="scientific">Roseateles albus</name>
    <dbReference type="NCBI Taxonomy" id="2987525"/>
    <lineage>
        <taxon>Bacteria</taxon>
        <taxon>Pseudomonadati</taxon>
        <taxon>Pseudomonadota</taxon>
        <taxon>Betaproteobacteria</taxon>
        <taxon>Burkholderiales</taxon>
        <taxon>Sphaerotilaceae</taxon>
        <taxon>Roseateles</taxon>
    </lineage>
</organism>
<dbReference type="PANTHER" id="PTHR42811">
    <property type="entry name" value="SERINE ACETYLTRANSFERASE"/>
    <property type="match status" value="1"/>
</dbReference>
<evidence type="ECO:0000256" key="2">
    <source>
        <dbReference type="ARBA" id="ARBA00022679"/>
    </source>
</evidence>
<dbReference type="InterPro" id="IPR018357">
    <property type="entry name" value="Hexapep_transf_CS"/>
</dbReference>
<reference evidence="6 7" key="1">
    <citation type="submission" date="2022-10" db="EMBL/GenBank/DDBJ databases">
        <title>Paucibacter sp. hw1 Genome sequencing.</title>
        <authorList>
            <person name="Park S."/>
        </authorList>
    </citation>
    <scope>NUCLEOTIDE SEQUENCE [LARGE SCALE GENOMIC DNA]</scope>
    <source>
        <strain evidence="7">hw1</strain>
    </source>
</reference>
<dbReference type="PROSITE" id="PS00101">
    <property type="entry name" value="HEXAPEP_TRANSFERASES"/>
    <property type="match status" value="1"/>
</dbReference>
<keyword evidence="4" id="KW-0012">Acyltransferase</keyword>
<evidence type="ECO:0000313" key="7">
    <source>
        <dbReference type="Proteomes" id="UP001221189"/>
    </source>
</evidence>
<dbReference type="Proteomes" id="UP001221189">
    <property type="component" value="Unassembled WGS sequence"/>
</dbReference>
<feature type="transmembrane region" description="Helical" evidence="5">
    <location>
        <begin position="21"/>
        <end position="40"/>
    </location>
</feature>
<proteinExistence type="inferred from homology"/>
<evidence type="ECO:0000313" key="6">
    <source>
        <dbReference type="EMBL" id="MDC8772080.1"/>
    </source>
</evidence>
<dbReference type="Gene3D" id="2.160.10.10">
    <property type="entry name" value="Hexapeptide repeat proteins"/>
    <property type="match status" value="1"/>
</dbReference>
<keyword evidence="5" id="KW-0812">Transmembrane</keyword>
<dbReference type="Pfam" id="PF00132">
    <property type="entry name" value="Hexapep"/>
    <property type="match status" value="1"/>
</dbReference>
<keyword evidence="5" id="KW-0472">Membrane</keyword>
<evidence type="ECO:0000256" key="5">
    <source>
        <dbReference type="SAM" id="Phobius"/>
    </source>
</evidence>
<dbReference type="InterPro" id="IPR001451">
    <property type="entry name" value="Hexapep"/>
</dbReference>
<dbReference type="InterPro" id="IPR045304">
    <property type="entry name" value="LbH_SAT"/>
</dbReference>
<accession>A0ABT5KGJ6</accession>
<keyword evidence="7" id="KW-1185">Reference proteome</keyword>
<sequence>MDWREYSHCVKADAFRISGSYSFLSVAKLLLLGESYKYIFWFRTAALFRSKFILKVTFFPLCYLVLRHYKYRFGISIPLSTKIGVGFYVGHFGGIVINGACKIGDNFNISQGVTLGSISFGDKKGCPTIGNDVYIGPGAKVIGSAAIGDGVAIGANAVVTGDVVSGATVAGVPARILSMKGSKGYVNRTNYPPQKK</sequence>
<gene>
    <name evidence="6" type="ORF">PRZ03_10915</name>
</gene>
<evidence type="ECO:0000256" key="1">
    <source>
        <dbReference type="ARBA" id="ARBA00007274"/>
    </source>
</evidence>
<evidence type="ECO:0000256" key="4">
    <source>
        <dbReference type="ARBA" id="ARBA00023315"/>
    </source>
</evidence>